<dbReference type="AlphaFoldDB" id="V4PZQ1"/>
<dbReference type="eggNOG" id="COG0596">
    <property type="taxonomic scope" value="Bacteria"/>
</dbReference>
<dbReference type="Pfam" id="PF12697">
    <property type="entry name" value="Abhydrolase_6"/>
    <property type="match status" value="1"/>
</dbReference>
<dbReference type="Proteomes" id="UP000017837">
    <property type="component" value="Unassembled WGS sequence"/>
</dbReference>
<dbReference type="PRINTS" id="PR00111">
    <property type="entry name" value="ABHYDROLASE"/>
</dbReference>
<keyword evidence="4" id="KW-1185">Reference proteome</keyword>
<name>V4PZQ1_9CAUL</name>
<accession>V4PZQ1</accession>
<dbReference type="PATRIC" id="fig|1121022.4.peg.802"/>
<dbReference type="InterPro" id="IPR000073">
    <property type="entry name" value="AB_hydrolase_1"/>
</dbReference>
<keyword evidence="1" id="KW-0812">Transmembrane</keyword>
<feature type="domain" description="AB hydrolase-1" evidence="2">
    <location>
        <begin position="34"/>
        <end position="277"/>
    </location>
</feature>
<gene>
    <name evidence="3" type="ORF">ABENE_04050</name>
</gene>
<proteinExistence type="predicted"/>
<dbReference type="PANTHER" id="PTHR43194">
    <property type="entry name" value="HYDROLASE ALPHA/BETA FOLD FAMILY"/>
    <property type="match status" value="1"/>
</dbReference>
<organism evidence="3 4">
    <name type="scientific">Asticcacaulis benevestitus DSM 16100 = ATCC BAA-896</name>
    <dbReference type="NCBI Taxonomy" id="1121022"/>
    <lineage>
        <taxon>Bacteria</taxon>
        <taxon>Pseudomonadati</taxon>
        <taxon>Pseudomonadota</taxon>
        <taxon>Alphaproteobacteria</taxon>
        <taxon>Caulobacterales</taxon>
        <taxon>Caulobacteraceae</taxon>
        <taxon>Asticcacaulis</taxon>
    </lineage>
</organism>
<keyword evidence="1" id="KW-0472">Membrane</keyword>
<sequence>MPAYQDVFYDSHDLRVKLYARDYHRSGGGEIMPVICMHGLSRNSADFEVIAAHLSERYRVIVPDQRGRGKSGWDAEPANYSPALYVQDVFKLMGELGIARAALIGTSMGGIMAMIMGMIAPQAVIGMVINDVGPELDVTGLARIKSYVGKSPPINTWADATARARQTNAAAFPDYDDADWLAFAKRTYHEVEGVPVSSYDPAISGAFDPDGPVVAPPDMWGIWDTLKGIPVLGVRGELSDLLSEATFGQMLERHSAMRAVTVARVGHAPMLDEPEAMTAIDAFLADLETRV</sequence>
<dbReference type="STRING" id="1121022.GCA_000376105_00117"/>
<protein>
    <recommendedName>
        <fullName evidence="2">AB hydrolase-1 domain-containing protein</fullName>
    </recommendedName>
</protein>
<dbReference type="EMBL" id="AWGB01000006">
    <property type="protein sequence ID" value="ESQ93866.1"/>
    <property type="molecule type" value="Genomic_DNA"/>
</dbReference>
<dbReference type="PANTHER" id="PTHR43194:SF2">
    <property type="entry name" value="PEROXISOMAL MEMBRANE PROTEIN LPX1"/>
    <property type="match status" value="1"/>
</dbReference>
<keyword evidence="1" id="KW-1133">Transmembrane helix</keyword>
<dbReference type="InterPro" id="IPR050228">
    <property type="entry name" value="Carboxylesterase_BioH"/>
</dbReference>
<evidence type="ECO:0000259" key="2">
    <source>
        <dbReference type="Pfam" id="PF12697"/>
    </source>
</evidence>
<evidence type="ECO:0000256" key="1">
    <source>
        <dbReference type="SAM" id="Phobius"/>
    </source>
</evidence>
<dbReference type="InterPro" id="IPR029058">
    <property type="entry name" value="AB_hydrolase_fold"/>
</dbReference>
<dbReference type="OrthoDB" id="9791366at2"/>
<comment type="caution">
    <text evidence="3">The sequence shown here is derived from an EMBL/GenBank/DDBJ whole genome shotgun (WGS) entry which is preliminary data.</text>
</comment>
<dbReference type="Gene3D" id="3.40.50.1820">
    <property type="entry name" value="alpha/beta hydrolase"/>
    <property type="match status" value="1"/>
</dbReference>
<evidence type="ECO:0000313" key="4">
    <source>
        <dbReference type="Proteomes" id="UP000017837"/>
    </source>
</evidence>
<dbReference type="RefSeq" id="WP_018079803.1">
    <property type="nucleotide sequence ID" value="NZ_AQWM01000001.1"/>
</dbReference>
<feature type="transmembrane region" description="Helical" evidence="1">
    <location>
        <begin position="101"/>
        <end position="120"/>
    </location>
</feature>
<reference evidence="3 4" key="1">
    <citation type="journal article" date="2014" name="Nature">
        <title>Sequential evolution of bacterial morphology by co-option of a developmental regulator.</title>
        <authorList>
            <person name="Jiang C."/>
            <person name="Brown P.J."/>
            <person name="Ducret A."/>
            <person name="Brun Y.V."/>
        </authorList>
    </citation>
    <scope>NUCLEOTIDE SEQUENCE [LARGE SCALE GENOMIC DNA]</scope>
    <source>
        <strain evidence="3 4">DSM 16100</strain>
    </source>
</reference>
<evidence type="ECO:0000313" key="3">
    <source>
        <dbReference type="EMBL" id="ESQ93866.1"/>
    </source>
</evidence>
<dbReference type="SUPFAM" id="SSF53474">
    <property type="entry name" value="alpha/beta-Hydrolases"/>
    <property type="match status" value="1"/>
</dbReference>